<comment type="caution">
    <text evidence="1">The sequence shown here is derived from an EMBL/GenBank/DDBJ whole genome shotgun (WGS) entry which is preliminary data.</text>
</comment>
<gene>
    <name evidence="1" type="ORF">C0Q70_10425</name>
</gene>
<keyword evidence="2" id="KW-1185">Reference proteome</keyword>
<organism evidence="1 2">
    <name type="scientific">Pomacea canaliculata</name>
    <name type="common">Golden apple snail</name>
    <dbReference type="NCBI Taxonomy" id="400727"/>
    <lineage>
        <taxon>Eukaryota</taxon>
        <taxon>Metazoa</taxon>
        <taxon>Spiralia</taxon>
        <taxon>Lophotrochozoa</taxon>
        <taxon>Mollusca</taxon>
        <taxon>Gastropoda</taxon>
        <taxon>Caenogastropoda</taxon>
        <taxon>Architaenioglossa</taxon>
        <taxon>Ampullarioidea</taxon>
        <taxon>Ampullariidae</taxon>
        <taxon>Pomacea</taxon>
    </lineage>
</organism>
<dbReference type="Proteomes" id="UP000245119">
    <property type="component" value="Linkage Group LG5"/>
</dbReference>
<sequence length="134" mass="14944">MQMTRALPDNVCRQLWQNKEHRLSRHCAREETQLDSCRPLANGWPLPAALMQSSRISSEVVDPCAGLTNIRQTPTSSPLDEMVDVPPVHLDTQILACAQQSSNGEEARCRSNSTNCRVTDNGRQPATFRPMNSL</sequence>
<dbReference type="AlphaFoldDB" id="A0A2T7PCK7"/>
<evidence type="ECO:0000313" key="2">
    <source>
        <dbReference type="Proteomes" id="UP000245119"/>
    </source>
</evidence>
<accession>A0A2T7PCK7</accession>
<dbReference type="EMBL" id="PZQS01000005">
    <property type="protein sequence ID" value="PVD31147.1"/>
    <property type="molecule type" value="Genomic_DNA"/>
</dbReference>
<proteinExistence type="predicted"/>
<evidence type="ECO:0000313" key="1">
    <source>
        <dbReference type="EMBL" id="PVD31147.1"/>
    </source>
</evidence>
<protein>
    <submittedName>
        <fullName evidence="1">Uncharacterized protein</fullName>
    </submittedName>
</protein>
<reference evidence="1 2" key="1">
    <citation type="submission" date="2018-04" db="EMBL/GenBank/DDBJ databases">
        <title>The genome of golden apple snail Pomacea canaliculata provides insight into stress tolerance and invasive adaptation.</title>
        <authorList>
            <person name="Liu C."/>
            <person name="Liu B."/>
            <person name="Ren Y."/>
            <person name="Zhang Y."/>
            <person name="Wang H."/>
            <person name="Li S."/>
            <person name="Jiang F."/>
            <person name="Yin L."/>
            <person name="Zhang G."/>
            <person name="Qian W."/>
            <person name="Fan W."/>
        </authorList>
    </citation>
    <scope>NUCLEOTIDE SEQUENCE [LARGE SCALE GENOMIC DNA]</scope>
    <source>
        <strain evidence="1">SZHN2017</strain>
        <tissue evidence="1">Muscle</tissue>
    </source>
</reference>
<name>A0A2T7PCK7_POMCA</name>